<evidence type="ECO:0000259" key="3">
    <source>
        <dbReference type="Pfam" id="PF25019"/>
    </source>
</evidence>
<reference evidence="5 6" key="1">
    <citation type="submission" date="2024-02" db="EMBL/GenBank/DDBJ databases">
        <authorList>
            <person name="Vignale AGUSTIN F."/>
            <person name="Sosa J E."/>
            <person name="Modenutti C."/>
        </authorList>
    </citation>
    <scope>NUCLEOTIDE SEQUENCE [LARGE SCALE GENOMIC DNA]</scope>
</reference>
<evidence type="ECO:0000313" key="5">
    <source>
        <dbReference type="EMBL" id="CAK9186248.1"/>
    </source>
</evidence>
<accession>A0ABC8UYS4</accession>
<sequence length="162" mass="18542">MICETQRGFQYLTSLVDLSVGPFSEELSSFPSLEGVQHLQASPRNVRLTGWPHWNSILEQFQRFTALKGIRLSGFGLETLSDWFENFSSLESLSFSLCGCESIKYLLLFGAMRHLTKLKILEIWECPLLKERCAKGIGPEWSKISHIPQIEIDFRNVQDQST</sequence>
<dbReference type="InterPro" id="IPR056789">
    <property type="entry name" value="LRR_R13L1-DRL21"/>
</dbReference>
<dbReference type="EMBL" id="CAUOFW020008824">
    <property type="protein sequence ID" value="CAK9183937.1"/>
    <property type="molecule type" value="Genomic_DNA"/>
</dbReference>
<evidence type="ECO:0000256" key="1">
    <source>
        <dbReference type="ARBA" id="ARBA00022614"/>
    </source>
</evidence>
<dbReference type="AlphaFoldDB" id="A0ABC8UYS4"/>
<evidence type="ECO:0000313" key="4">
    <source>
        <dbReference type="EMBL" id="CAK9183937.1"/>
    </source>
</evidence>
<dbReference type="PANTHER" id="PTHR36766:SF70">
    <property type="entry name" value="DISEASE RESISTANCE PROTEIN RGA4"/>
    <property type="match status" value="1"/>
</dbReference>
<keyword evidence="2" id="KW-0611">Plant defense</keyword>
<comment type="caution">
    <text evidence="5">The sequence shown here is derived from an EMBL/GenBank/DDBJ whole genome shotgun (WGS) entry which is preliminary data.</text>
</comment>
<proteinExistence type="predicted"/>
<dbReference type="GO" id="GO:0006952">
    <property type="term" value="P:defense response"/>
    <property type="evidence" value="ECO:0007669"/>
    <property type="project" value="UniProtKB-KW"/>
</dbReference>
<dbReference type="InterPro" id="IPR032675">
    <property type="entry name" value="LRR_dom_sf"/>
</dbReference>
<keyword evidence="1" id="KW-0433">Leucine-rich repeat</keyword>
<keyword evidence="6" id="KW-1185">Reference proteome</keyword>
<feature type="domain" description="R13L1/DRL21-like LRR repeat region" evidence="3">
    <location>
        <begin position="54"/>
        <end position="121"/>
    </location>
</feature>
<organism evidence="5 6">
    <name type="scientific">Ilex paraguariensis</name>
    <name type="common">yerba mate</name>
    <dbReference type="NCBI Taxonomy" id="185542"/>
    <lineage>
        <taxon>Eukaryota</taxon>
        <taxon>Viridiplantae</taxon>
        <taxon>Streptophyta</taxon>
        <taxon>Embryophyta</taxon>
        <taxon>Tracheophyta</taxon>
        <taxon>Spermatophyta</taxon>
        <taxon>Magnoliopsida</taxon>
        <taxon>eudicotyledons</taxon>
        <taxon>Gunneridae</taxon>
        <taxon>Pentapetalae</taxon>
        <taxon>asterids</taxon>
        <taxon>campanulids</taxon>
        <taxon>Aquifoliales</taxon>
        <taxon>Aquifoliaceae</taxon>
        <taxon>Ilex</taxon>
    </lineage>
</organism>
<name>A0ABC8UYS4_9AQUA</name>
<dbReference type="Pfam" id="PF25019">
    <property type="entry name" value="LRR_R13L1-DRL21"/>
    <property type="match status" value="1"/>
</dbReference>
<protein>
    <recommendedName>
        <fullName evidence="3">R13L1/DRL21-like LRR repeat region domain-containing protein</fullName>
    </recommendedName>
</protein>
<gene>
    <name evidence="4" type="ORF">ILEXP_LOCUS54237</name>
    <name evidence="5" type="ORF">ILEXP_LOCUS56729</name>
</gene>
<dbReference type="Gene3D" id="3.80.10.10">
    <property type="entry name" value="Ribonuclease Inhibitor"/>
    <property type="match status" value="1"/>
</dbReference>
<dbReference type="PANTHER" id="PTHR36766">
    <property type="entry name" value="PLANT BROAD-SPECTRUM MILDEW RESISTANCE PROTEIN RPW8"/>
    <property type="match status" value="1"/>
</dbReference>
<dbReference type="SUPFAM" id="SSF52047">
    <property type="entry name" value="RNI-like"/>
    <property type="match status" value="1"/>
</dbReference>
<evidence type="ECO:0000313" key="6">
    <source>
        <dbReference type="Proteomes" id="UP001642360"/>
    </source>
</evidence>
<dbReference type="EMBL" id="CAUOFW020009503">
    <property type="protein sequence ID" value="CAK9186248.1"/>
    <property type="molecule type" value="Genomic_DNA"/>
</dbReference>
<evidence type="ECO:0000256" key="2">
    <source>
        <dbReference type="ARBA" id="ARBA00022821"/>
    </source>
</evidence>
<dbReference type="Proteomes" id="UP001642360">
    <property type="component" value="Unassembled WGS sequence"/>
</dbReference>